<organism evidence="1 2">
    <name type="scientific">Hebeloma cylindrosporum</name>
    <dbReference type="NCBI Taxonomy" id="76867"/>
    <lineage>
        <taxon>Eukaryota</taxon>
        <taxon>Fungi</taxon>
        <taxon>Dikarya</taxon>
        <taxon>Basidiomycota</taxon>
        <taxon>Agaricomycotina</taxon>
        <taxon>Agaricomycetes</taxon>
        <taxon>Agaricomycetidae</taxon>
        <taxon>Agaricales</taxon>
        <taxon>Agaricineae</taxon>
        <taxon>Hymenogastraceae</taxon>
        <taxon>Hebeloma</taxon>
    </lineage>
</organism>
<reference evidence="2" key="2">
    <citation type="submission" date="2015-01" db="EMBL/GenBank/DDBJ databases">
        <title>Evolutionary Origins and Diversification of the Mycorrhizal Mutualists.</title>
        <authorList>
            <consortium name="DOE Joint Genome Institute"/>
            <consortium name="Mycorrhizal Genomics Consortium"/>
            <person name="Kohler A."/>
            <person name="Kuo A."/>
            <person name="Nagy L.G."/>
            <person name="Floudas D."/>
            <person name="Copeland A."/>
            <person name="Barry K.W."/>
            <person name="Cichocki N."/>
            <person name="Veneault-Fourrey C."/>
            <person name="LaButti K."/>
            <person name="Lindquist E.A."/>
            <person name="Lipzen A."/>
            <person name="Lundell T."/>
            <person name="Morin E."/>
            <person name="Murat C."/>
            <person name="Riley R."/>
            <person name="Ohm R."/>
            <person name="Sun H."/>
            <person name="Tunlid A."/>
            <person name="Henrissat B."/>
            <person name="Grigoriev I.V."/>
            <person name="Hibbett D.S."/>
            <person name="Martin F."/>
        </authorList>
    </citation>
    <scope>NUCLEOTIDE SEQUENCE [LARGE SCALE GENOMIC DNA]</scope>
    <source>
        <strain evidence="2">h7</strain>
    </source>
</reference>
<dbReference type="EMBL" id="KN831789">
    <property type="protein sequence ID" value="KIM38620.1"/>
    <property type="molecule type" value="Genomic_DNA"/>
</dbReference>
<reference evidence="1 2" key="1">
    <citation type="submission" date="2014-04" db="EMBL/GenBank/DDBJ databases">
        <authorList>
            <consortium name="DOE Joint Genome Institute"/>
            <person name="Kuo A."/>
            <person name="Gay G."/>
            <person name="Dore J."/>
            <person name="Kohler A."/>
            <person name="Nagy L.G."/>
            <person name="Floudas D."/>
            <person name="Copeland A."/>
            <person name="Barry K.W."/>
            <person name="Cichocki N."/>
            <person name="Veneault-Fourrey C."/>
            <person name="LaButti K."/>
            <person name="Lindquist E.A."/>
            <person name="Lipzen A."/>
            <person name="Lundell T."/>
            <person name="Morin E."/>
            <person name="Murat C."/>
            <person name="Sun H."/>
            <person name="Tunlid A."/>
            <person name="Henrissat B."/>
            <person name="Grigoriev I.V."/>
            <person name="Hibbett D.S."/>
            <person name="Martin F."/>
            <person name="Nordberg H.P."/>
            <person name="Cantor M.N."/>
            <person name="Hua S.X."/>
        </authorList>
    </citation>
    <scope>NUCLEOTIDE SEQUENCE [LARGE SCALE GENOMIC DNA]</scope>
    <source>
        <strain evidence="2">h7</strain>
    </source>
</reference>
<proteinExistence type="predicted"/>
<dbReference type="HOGENOM" id="CLU_2264085_0_0_1"/>
<accession>A0A0C3BPT7</accession>
<gene>
    <name evidence="1" type="ORF">M413DRAFT_239904</name>
</gene>
<keyword evidence="2" id="KW-1185">Reference proteome</keyword>
<evidence type="ECO:0000313" key="1">
    <source>
        <dbReference type="EMBL" id="KIM38620.1"/>
    </source>
</evidence>
<dbReference type="Proteomes" id="UP000053424">
    <property type="component" value="Unassembled WGS sequence"/>
</dbReference>
<dbReference type="AlphaFoldDB" id="A0A0C3BPT7"/>
<sequence length="103" mass="11423">MTAPFTTVVFFYSTTSIYRRGSFRTVGLMLSAMRGRTVFVQGAQWITSRFSPASSILLSSLFCHGITPRSLQNSVPSKPRSVSHQCIRPRVSLQIQLVLTVGI</sequence>
<name>A0A0C3BPT7_HEBCY</name>
<evidence type="ECO:0000313" key="2">
    <source>
        <dbReference type="Proteomes" id="UP000053424"/>
    </source>
</evidence>
<protein>
    <submittedName>
        <fullName evidence="1">Uncharacterized protein</fullName>
    </submittedName>
</protein>